<dbReference type="GO" id="GO:0006357">
    <property type="term" value="P:regulation of transcription by RNA polymerase II"/>
    <property type="evidence" value="ECO:0007669"/>
    <property type="project" value="TreeGrafter"/>
</dbReference>
<dbReference type="OrthoDB" id="7701370at2759"/>
<feature type="compositionally biased region" description="Basic and acidic residues" evidence="1">
    <location>
        <begin position="143"/>
        <end position="152"/>
    </location>
</feature>
<gene>
    <name evidence="2" type="ORF">CLODIP_2_CD00936</name>
</gene>
<evidence type="ECO:0000313" key="2">
    <source>
        <dbReference type="EMBL" id="CAB3388988.1"/>
    </source>
</evidence>
<organism evidence="2 3">
    <name type="scientific">Cloeon dipterum</name>
    <dbReference type="NCBI Taxonomy" id="197152"/>
    <lineage>
        <taxon>Eukaryota</taxon>
        <taxon>Metazoa</taxon>
        <taxon>Ecdysozoa</taxon>
        <taxon>Arthropoda</taxon>
        <taxon>Hexapoda</taxon>
        <taxon>Insecta</taxon>
        <taxon>Pterygota</taxon>
        <taxon>Palaeoptera</taxon>
        <taxon>Ephemeroptera</taxon>
        <taxon>Pisciforma</taxon>
        <taxon>Baetidae</taxon>
        <taxon>Cloeon</taxon>
    </lineage>
</organism>
<feature type="region of interest" description="Disordered" evidence="1">
    <location>
        <begin position="270"/>
        <end position="315"/>
    </location>
</feature>
<feature type="compositionally biased region" description="Basic and acidic residues" evidence="1">
    <location>
        <begin position="13"/>
        <end position="24"/>
    </location>
</feature>
<sequence length="315" mass="31684">MAEPMRESPLQDSSHRGKVADPCKKLLSSSAAAKQQQQGGARGGADPATAAAAPAASNNFDDDNEWDIGIGNLIIDLDADIEKTLTVKQGNHNNNMASTGSSSAAVGAKGKVAATSAATAAGVEHSATVDKGLKMKIKRTKPGTKEAKHEIVKAPTVDPSGVATAPAAAPPPPAASTNGDDSTGGQTTQRRLRLWGGGSPAIVGGQPRPPSAAASGEATDATEQAQLAKSSADQWWRPSVRAPGSVAPAVVPNLAVRSVVNSSSQAEAAQTSAFEIPAPSPCSPAAVPGPPLTVGSQACRPRRQKLAPAETGRLG</sequence>
<feature type="compositionally biased region" description="Polar residues" evidence="1">
    <location>
        <begin position="176"/>
        <end position="189"/>
    </location>
</feature>
<dbReference type="EMBL" id="CADEPI010001064">
    <property type="protein sequence ID" value="CAB3388988.1"/>
    <property type="molecule type" value="Genomic_DNA"/>
</dbReference>
<dbReference type="AlphaFoldDB" id="A0A8S1E385"/>
<protein>
    <submittedName>
        <fullName evidence="2">Uncharacterized protein</fullName>
    </submittedName>
</protein>
<feature type="region of interest" description="Disordered" evidence="1">
    <location>
        <begin position="139"/>
        <end position="235"/>
    </location>
</feature>
<name>A0A8S1E385_9INSE</name>
<dbReference type="GO" id="GO:0005634">
    <property type="term" value="C:nucleus"/>
    <property type="evidence" value="ECO:0007669"/>
    <property type="project" value="TreeGrafter"/>
</dbReference>
<feature type="compositionally biased region" description="Polar residues" evidence="1">
    <location>
        <begin position="221"/>
        <end position="233"/>
    </location>
</feature>
<dbReference type="InterPro" id="IPR040010">
    <property type="entry name" value="ZN608/ZN609"/>
</dbReference>
<keyword evidence="3" id="KW-1185">Reference proteome</keyword>
<reference evidence="2 3" key="1">
    <citation type="submission" date="2020-04" db="EMBL/GenBank/DDBJ databases">
        <authorList>
            <person name="Alioto T."/>
            <person name="Alioto T."/>
            <person name="Gomez Garrido J."/>
        </authorList>
    </citation>
    <scope>NUCLEOTIDE SEQUENCE [LARGE SCALE GENOMIC DNA]</scope>
</reference>
<proteinExistence type="predicted"/>
<feature type="region of interest" description="Disordered" evidence="1">
    <location>
        <begin position="1"/>
        <end position="64"/>
    </location>
</feature>
<dbReference type="Proteomes" id="UP000494165">
    <property type="component" value="Unassembled WGS sequence"/>
</dbReference>
<evidence type="ECO:0000313" key="3">
    <source>
        <dbReference type="Proteomes" id="UP000494165"/>
    </source>
</evidence>
<feature type="compositionally biased region" description="Low complexity" evidence="1">
    <location>
        <begin position="31"/>
        <end position="56"/>
    </location>
</feature>
<feature type="compositionally biased region" description="Pro residues" evidence="1">
    <location>
        <begin position="278"/>
        <end position="291"/>
    </location>
</feature>
<dbReference type="PANTHER" id="PTHR21564">
    <property type="entry name" value="BRAKELESS PROTEIN"/>
    <property type="match status" value="1"/>
</dbReference>
<comment type="caution">
    <text evidence="2">The sequence shown here is derived from an EMBL/GenBank/DDBJ whole genome shotgun (WGS) entry which is preliminary data.</text>
</comment>
<accession>A0A8S1E385</accession>
<dbReference type="PANTHER" id="PTHR21564:SF5">
    <property type="entry name" value="SCRIBBLER, ISOFORM J"/>
    <property type="match status" value="1"/>
</dbReference>
<evidence type="ECO:0000256" key="1">
    <source>
        <dbReference type="SAM" id="MobiDB-lite"/>
    </source>
</evidence>